<reference evidence="2" key="1">
    <citation type="journal article" date="2018" name="Mol. Biol. Evol.">
        <title>Broad Genomic Sampling Reveals a Smut Pathogenic Ancestry of the Fungal Clade Ustilaginomycotina.</title>
        <authorList>
            <person name="Kijpornyongpan T."/>
            <person name="Mondo S.J."/>
            <person name="Barry K."/>
            <person name="Sandor L."/>
            <person name="Lee J."/>
            <person name="Lipzen A."/>
            <person name="Pangilinan J."/>
            <person name="LaButti K."/>
            <person name="Hainaut M."/>
            <person name="Henrissat B."/>
            <person name="Grigoriev I.V."/>
            <person name="Spatafora J.W."/>
            <person name="Aime M.C."/>
        </authorList>
    </citation>
    <scope>NUCLEOTIDE SEQUENCE [LARGE SCALE GENOMIC DNA]</scope>
    <source>
        <strain evidence="2">MCA 4198</strain>
    </source>
</reference>
<dbReference type="InterPro" id="IPR008476">
    <property type="entry name" value="PBDC1_metazoa/fungi"/>
</dbReference>
<dbReference type="PANTHER" id="PTHR13410">
    <property type="entry name" value="PROTEIN PBDC1"/>
    <property type="match status" value="1"/>
</dbReference>
<dbReference type="PANTHER" id="PTHR13410:SF9">
    <property type="entry name" value="PROTEIN PBDC1"/>
    <property type="match status" value="1"/>
</dbReference>
<proteinExistence type="predicted"/>
<dbReference type="AlphaFoldDB" id="A0A316YLY2"/>
<dbReference type="STRING" id="215250.A0A316YLY2"/>
<evidence type="ECO:0000313" key="3">
    <source>
        <dbReference type="Proteomes" id="UP000245768"/>
    </source>
</evidence>
<accession>A0A316YLY2</accession>
<evidence type="ECO:0000313" key="2">
    <source>
        <dbReference type="EMBL" id="PWN90162.1"/>
    </source>
</evidence>
<protein>
    <submittedName>
        <fullName evidence="2">DUF757-domain-containing protein</fullName>
    </submittedName>
</protein>
<dbReference type="OrthoDB" id="10248897at2759"/>
<dbReference type="Gene3D" id="1.10.3560.10">
    <property type="entry name" value="yst0336 like domain"/>
    <property type="match status" value="1"/>
</dbReference>
<dbReference type="RefSeq" id="XP_025377360.1">
    <property type="nucleotide sequence ID" value="XM_025518835.1"/>
</dbReference>
<dbReference type="GeneID" id="37040751"/>
<dbReference type="InterPro" id="IPR023139">
    <property type="entry name" value="PBDC1-like_dom_sf"/>
</dbReference>
<gene>
    <name evidence="2" type="ORF">FA10DRAFT_230791</name>
</gene>
<dbReference type="GO" id="GO:0005737">
    <property type="term" value="C:cytoplasm"/>
    <property type="evidence" value="ECO:0007669"/>
    <property type="project" value="TreeGrafter"/>
</dbReference>
<dbReference type="EMBL" id="KZ819636">
    <property type="protein sequence ID" value="PWN90162.1"/>
    <property type="molecule type" value="Genomic_DNA"/>
</dbReference>
<organism evidence="2 3">
    <name type="scientific">Acaromyces ingoldii</name>
    <dbReference type="NCBI Taxonomy" id="215250"/>
    <lineage>
        <taxon>Eukaryota</taxon>
        <taxon>Fungi</taxon>
        <taxon>Dikarya</taxon>
        <taxon>Basidiomycota</taxon>
        <taxon>Ustilaginomycotina</taxon>
        <taxon>Exobasidiomycetes</taxon>
        <taxon>Exobasidiales</taxon>
        <taxon>Cryptobasidiaceae</taxon>
        <taxon>Acaromyces</taxon>
    </lineage>
</organism>
<dbReference type="Pfam" id="PF04669">
    <property type="entry name" value="PBDC1"/>
    <property type="match status" value="1"/>
</dbReference>
<dbReference type="FunCoup" id="A0A316YLY2">
    <property type="interactions" value="415"/>
</dbReference>
<sequence length="167" mass="19595">MSAQGFDPNRAQNLPEIEKQMAVKCVEQAQTLWSLYEKVRPSTLRLTKLDDEIYADLEETFPDLRATEQDKTGGVAKLDEDRMKSEKGKKEWRDFIAKYEGKVSDFNFGTLIRTDVADEYTQFNTTFVTRMQFYAYEIARNRRGLNDWVYEKAQEEAKKEVRLVRSP</sequence>
<dbReference type="InParanoid" id="A0A316YLY2"/>
<evidence type="ECO:0000259" key="1">
    <source>
        <dbReference type="Pfam" id="PF04669"/>
    </source>
</evidence>
<keyword evidence="3" id="KW-1185">Reference proteome</keyword>
<dbReference type="Proteomes" id="UP000245768">
    <property type="component" value="Unassembled WGS sequence"/>
</dbReference>
<dbReference type="InterPro" id="IPR021148">
    <property type="entry name" value="Polysacc_synth_dom"/>
</dbReference>
<feature type="domain" description="Polysaccharide biosynthesis" evidence="1">
    <location>
        <begin position="17"/>
        <end position="151"/>
    </location>
</feature>
<name>A0A316YLY2_9BASI</name>